<accession>A0ACB8Z5I3</accession>
<reference evidence="1 2" key="2">
    <citation type="journal article" date="2022" name="Mol. Ecol. Resour.">
        <title>The genomes of chicory, endive, great burdock and yacon provide insights into Asteraceae paleo-polyploidization history and plant inulin production.</title>
        <authorList>
            <person name="Fan W."/>
            <person name="Wang S."/>
            <person name="Wang H."/>
            <person name="Wang A."/>
            <person name="Jiang F."/>
            <person name="Liu H."/>
            <person name="Zhao H."/>
            <person name="Xu D."/>
            <person name="Zhang Y."/>
        </authorList>
    </citation>
    <scope>NUCLEOTIDE SEQUENCE [LARGE SCALE GENOMIC DNA]</scope>
    <source>
        <strain evidence="2">cv. Punajuju</strain>
        <tissue evidence="1">Leaves</tissue>
    </source>
</reference>
<protein>
    <submittedName>
        <fullName evidence="1">Uncharacterized protein</fullName>
    </submittedName>
</protein>
<organism evidence="1 2">
    <name type="scientific">Cichorium intybus</name>
    <name type="common">Chicory</name>
    <dbReference type="NCBI Taxonomy" id="13427"/>
    <lineage>
        <taxon>Eukaryota</taxon>
        <taxon>Viridiplantae</taxon>
        <taxon>Streptophyta</taxon>
        <taxon>Embryophyta</taxon>
        <taxon>Tracheophyta</taxon>
        <taxon>Spermatophyta</taxon>
        <taxon>Magnoliopsida</taxon>
        <taxon>eudicotyledons</taxon>
        <taxon>Gunneridae</taxon>
        <taxon>Pentapetalae</taxon>
        <taxon>asterids</taxon>
        <taxon>campanulids</taxon>
        <taxon>Asterales</taxon>
        <taxon>Asteraceae</taxon>
        <taxon>Cichorioideae</taxon>
        <taxon>Cichorieae</taxon>
        <taxon>Cichoriinae</taxon>
        <taxon>Cichorium</taxon>
    </lineage>
</organism>
<dbReference type="Proteomes" id="UP001055811">
    <property type="component" value="Linkage Group LG09"/>
</dbReference>
<dbReference type="EMBL" id="CM042017">
    <property type="protein sequence ID" value="KAI3691465.1"/>
    <property type="molecule type" value="Genomic_DNA"/>
</dbReference>
<evidence type="ECO:0000313" key="1">
    <source>
        <dbReference type="EMBL" id="KAI3691465.1"/>
    </source>
</evidence>
<name>A0ACB8Z5I3_CICIN</name>
<reference evidence="2" key="1">
    <citation type="journal article" date="2022" name="Mol. Ecol. Resour.">
        <title>The genomes of chicory, endive, great burdock and yacon provide insights into Asteraceae palaeo-polyploidization history and plant inulin production.</title>
        <authorList>
            <person name="Fan W."/>
            <person name="Wang S."/>
            <person name="Wang H."/>
            <person name="Wang A."/>
            <person name="Jiang F."/>
            <person name="Liu H."/>
            <person name="Zhao H."/>
            <person name="Xu D."/>
            <person name="Zhang Y."/>
        </authorList>
    </citation>
    <scope>NUCLEOTIDE SEQUENCE [LARGE SCALE GENOMIC DNA]</scope>
    <source>
        <strain evidence="2">cv. Punajuju</strain>
    </source>
</reference>
<evidence type="ECO:0000313" key="2">
    <source>
        <dbReference type="Proteomes" id="UP001055811"/>
    </source>
</evidence>
<sequence length="267" mass="30150">MKGNGRGDFRQDGARQRTFTWVARDELRRLEKDEKWNFKDCTTSGIKRNWEEEGDDSSEEGESEEGELLENSEAESSMFGSDKENERSTGDTVVEEALYNVDDHEDFQGEAVKDRGLQFEKPNDKPDSNDDEVSNYKYVENKKVFSPIAEQVQDVLGVQVEKEETQTSDGPHLLNGVSERLQTLLSRDTPIKDKLTKDKEVELLPQECDSSATCKEKGGIRNMKFEQRITRSQTRKIPINYSRAASANSGCDSSENSGLSVNVSRTA</sequence>
<keyword evidence="2" id="KW-1185">Reference proteome</keyword>
<proteinExistence type="predicted"/>
<gene>
    <name evidence="1" type="ORF">L2E82_49825</name>
</gene>
<comment type="caution">
    <text evidence="1">The sequence shown here is derived from an EMBL/GenBank/DDBJ whole genome shotgun (WGS) entry which is preliminary data.</text>
</comment>